<keyword evidence="1" id="KW-1185">Reference proteome</keyword>
<dbReference type="Proteomes" id="UP000887565">
    <property type="component" value="Unplaced"/>
</dbReference>
<evidence type="ECO:0000313" key="2">
    <source>
        <dbReference type="WBParaSite" id="nRc.2.0.1.t09481-RA"/>
    </source>
</evidence>
<dbReference type="WBParaSite" id="nRc.2.0.1.t09481-RA">
    <property type="protein sequence ID" value="nRc.2.0.1.t09481-RA"/>
    <property type="gene ID" value="nRc.2.0.1.g09481"/>
</dbReference>
<reference evidence="2" key="1">
    <citation type="submission" date="2022-11" db="UniProtKB">
        <authorList>
            <consortium name="WormBaseParasite"/>
        </authorList>
    </citation>
    <scope>IDENTIFICATION</scope>
</reference>
<organism evidence="1 2">
    <name type="scientific">Romanomermis culicivorax</name>
    <name type="common">Nematode worm</name>
    <dbReference type="NCBI Taxonomy" id="13658"/>
    <lineage>
        <taxon>Eukaryota</taxon>
        <taxon>Metazoa</taxon>
        <taxon>Ecdysozoa</taxon>
        <taxon>Nematoda</taxon>
        <taxon>Enoplea</taxon>
        <taxon>Dorylaimia</taxon>
        <taxon>Mermithida</taxon>
        <taxon>Mermithoidea</taxon>
        <taxon>Mermithidae</taxon>
        <taxon>Romanomermis</taxon>
    </lineage>
</organism>
<dbReference type="AlphaFoldDB" id="A0A915I6T9"/>
<proteinExistence type="predicted"/>
<protein>
    <submittedName>
        <fullName evidence="2">Uncharacterized protein</fullName>
    </submittedName>
</protein>
<name>A0A915I6T9_ROMCU</name>
<accession>A0A915I6T9</accession>
<evidence type="ECO:0000313" key="1">
    <source>
        <dbReference type="Proteomes" id="UP000887565"/>
    </source>
</evidence>
<sequence length="119" mass="13924">MADVNDYHQNAIVVHDQEKVEITAFAVSKINKSDIFFIATNDSQITIKQEYKIMATKKFLAGAIRSILVDQNEMKHFFIQTEFDLIFSILIFNFEEFSNQSMQLKVQFWIPLHDLQKSC</sequence>